<evidence type="ECO:0000313" key="2">
    <source>
        <dbReference type="Proteomes" id="UP000887565"/>
    </source>
</evidence>
<sequence length="32" mass="3903">MSESKQKFRCSAPKRFRKRQKNKNRSCIFKAL</sequence>
<keyword evidence="2" id="KW-1185">Reference proteome</keyword>
<protein>
    <submittedName>
        <fullName evidence="3">Ribosomal protein L32</fullName>
    </submittedName>
</protein>
<proteinExistence type="predicted"/>
<feature type="compositionally biased region" description="Basic residues" evidence="1">
    <location>
        <begin position="12"/>
        <end position="24"/>
    </location>
</feature>
<organism evidence="2 3">
    <name type="scientific">Romanomermis culicivorax</name>
    <name type="common">Nematode worm</name>
    <dbReference type="NCBI Taxonomy" id="13658"/>
    <lineage>
        <taxon>Eukaryota</taxon>
        <taxon>Metazoa</taxon>
        <taxon>Ecdysozoa</taxon>
        <taxon>Nematoda</taxon>
        <taxon>Enoplea</taxon>
        <taxon>Dorylaimia</taxon>
        <taxon>Mermithida</taxon>
        <taxon>Mermithoidea</taxon>
        <taxon>Mermithidae</taxon>
        <taxon>Romanomermis</taxon>
    </lineage>
</organism>
<accession>A0A915JDU6</accession>
<dbReference type="AlphaFoldDB" id="A0A915JDU6"/>
<evidence type="ECO:0000313" key="3">
    <source>
        <dbReference type="WBParaSite" id="nRc.2.0.1.t24689-RA"/>
    </source>
</evidence>
<evidence type="ECO:0000256" key="1">
    <source>
        <dbReference type="SAM" id="MobiDB-lite"/>
    </source>
</evidence>
<name>A0A915JDU6_ROMCU</name>
<dbReference type="WBParaSite" id="nRc.2.0.1.t24689-RA">
    <property type="protein sequence ID" value="nRc.2.0.1.t24689-RA"/>
    <property type="gene ID" value="nRc.2.0.1.g24689"/>
</dbReference>
<reference evidence="3" key="1">
    <citation type="submission" date="2022-11" db="UniProtKB">
        <authorList>
            <consortium name="WormBaseParasite"/>
        </authorList>
    </citation>
    <scope>IDENTIFICATION</scope>
</reference>
<dbReference type="Proteomes" id="UP000887565">
    <property type="component" value="Unplaced"/>
</dbReference>
<feature type="region of interest" description="Disordered" evidence="1">
    <location>
        <begin position="1"/>
        <end position="32"/>
    </location>
</feature>